<evidence type="ECO:0000256" key="1">
    <source>
        <dbReference type="SAM" id="Phobius"/>
    </source>
</evidence>
<accession>A0A9D1T1S0</accession>
<reference evidence="2" key="2">
    <citation type="journal article" date="2021" name="PeerJ">
        <title>Extensive microbial diversity within the chicken gut microbiome revealed by metagenomics and culture.</title>
        <authorList>
            <person name="Gilroy R."/>
            <person name="Ravi A."/>
            <person name="Getino M."/>
            <person name="Pursley I."/>
            <person name="Horton D.L."/>
            <person name="Alikhan N.F."/>
            <person name="Baker D."/>
            <person name="Gharbi K."/>
            <person name="Hall N."/>
            <person name="Watson M."/>
            <person name="Adriaenssens E.M."/>
            <person name="Foster-Nyarko E."/>
            <person name="Jarju S."/>
            <person name="Secka A."/>
            <person name="Antonio M."/>
            <person name="Oren A."/>
            <person name="Chaudhuri R.R."/>
            <person name="La Ragione R."/>
            <person name="Hildebrand F."/>
            <person name="Pallen M.J."/>
        </authorList>
    </citation>
    <scope>NUCLEOTIDE SEQUENCE</scope>
    <source>
        <strain evidence="2">10669</strain>
    </source>
</reference>
<reference evidence="2" key="1">
    <citation type="submission" date="2020-10" db="EMBL/GenBank/DDBJ databases">
        <authorList>
            <person name="Gilroy R."/>
        </authorList>
    </citation>
    <scope>NUCLEOTIDE SEQUENCE</scope>
    <source>
        <strain evidence="2">10669</strain>
    </source>
</reference>
<keyword evidence="1" id="KW-1133">Transmembrane helix</keyword>
<dbReference type="EMBL" id="DVOG01000125">
    <property type="protein sequence ID" value="HIV04437.1"/>
    <property type="molecule type" value="Genomic_DNA"/>
</dbReference>
<organism evidence="2 3">
    <name type="scientific">Candidatus Spyradosoma merdigallinarum</name>
    <dbReference type="NCBI Taxonomy" id="2840950"/>
    <lineage>
        <taxon>Bacteria</taxon>
        <taxon>Pseudomonadati</taxon>
        <taxon>Verrucomicrobiota</taxon>
        <taxon>Opitutia</taxon>
        <taxon>Opitutia incertae sedis</taxon>
        <taxon>Candidatus Spyradosoma</taxon>
    </lineage>
</organism>
<proteinExistence type="predicted"/>
<protein>
    <submittedName>
        <fullName evidence="2">Uncharacterized protein</fullName>
    </submittedName>
</protein>
<dbReference type="Proteomes" id="UP000886812">
    <property type="component" value="Unassembled WGS sequence"/>
</dbReference>
<gene>
    <name evidence="2" type="ORF">IAC75_04725</name>
</gene>
<keyword evidence="1" id="KW-0812">Transmembrane</keyword>
<dbReference type="AlphaFoldDB" id="A0A9D1T1S0"/>
<evidence type="ECO:0000313" key="3">
    <source>
        <dbReference type="Proteomes" id="UP000886812"/>
    </source>
</evidence>
<keyword evidence="1" id="KW-0472">Membrane</keyword>
<name>A0A9D1T1S0_9BACT</name>
<evidence type="ECO:0000313" key="2">
    <source>
        <dbReference type="EMBL" id="HIV04437.1"/>
    </source>
</evidence>
<feature type="transmembrane region" description="Helical" evidence="1">
    <location>
        <begin position="24"/>
        <end position="42"/>
    </location>
</feature>
<sequence length="147" mass="16252">MEPETPPSVPAADSAAPPQKTFRGFWLVFAAIAFAAAFFFQWENSLDQASIAQTDAGGTVRAKIEESVPDGIRVFYEGPENFSEILLCDGDGNALCALERAPDDPEFFRFPPDAPREKIAEERFWRFVVPALKSDGKPVVLVVRNVF</sequence>
<comment type="caution">
    <text evidence="2">The sequence shown here is derived from an EMBL/GenBank/DDBJ whole genome shotgun (WGS) entry which is preliminary data.</text>
</comment>